<dbReference type="InterPro" id="IPR050951">
    <property type="entry name" value="Retrovirus_Pol_polyprotein"/>
</dbReference>
<keyword evidence="4" id="KW-0540">Nuclease</keyword>
<feature type="compositionally biased region" description="Polar residues" evidence="9">
    <location>
        <begin position="477"/>
        <end position="489"/>
    </location>
</feature>
<evidence type="ECO:0000256" key="3">
    <source>
        <dbReference type="ARBA" id="ARBA00022695"/>
    </source>
</evidence>
<evidence type="ECO:0000256" key="9">
    <source>
        <dbReference type="SAM" id="MobiDB-lite"/>
    </source>
</evidence>
<dbReference type="CDD" id="cd01647">
    <property type="entry name" value="RT_LTR"/>
    <property type="match status" value="1"/>
</dbReference>
<dbReference type="FunFam" id="3.10.10.10:FF:000007">
    <property type="entry name" value="Retrovirus-related Pol polyprotein from transposon 17.6-like Protein"/>
    <property type="match status" value="1"/>
</dbReference>
<dbReference type="Pfam" id="PF17919">
    <property type="entry name" value="RT_RNaseH_2"/>
    <property type="match status" value="1"/>
</dbReference>
<dbReference type="InterPro" id="IPR041577">
    <property type="entry name" value="RT_RNaseH_2"/>
</dbReference>
<dbReference type="AlphaFoldDB" id="A0A085LQN0"/>
<dbReference type="InterPro" id="IPR056924">
    <property type="entry name" value="SH3_Tf2-1"/>
</dbReference>
<sequence>MMRDGIVERSSSPWSFPVVMVQKRDSTWRFCVDYRRLNAITIRDMYPMPRMDDVLDRVGGARYFSKLDLKSGYWQIPVEPADRGKTAFVTPDGLFQFKKMPFGLCNAPASFSRLMDQVLGDLKWTACLSYMDDILVFSATFDEHVARLKAVLSALANNGLRLQPTKCVIGTDKTEYLGHVIDATGVHPDPAKVGAISAFPRPQTVSQLRRFIGMTSYYRMFVRNFATIMRPLSRLLKKTETWSWSTEQEKAFLELKERMKHPPVLHHFREDWFTELHCDASRKGLGAVLIQSKDEEEHVILYLSRMLTSSEQRYHSNELECLAVVWALRMEAPETYEDFKERVESLRAAARPKCMEAQGKQKRLYGQGRRQGGSFRVGDLVLLRRVLRRVGRSAKFLPRYVGPFRVVQKLSDITYKLSHQESGRRRRRDRIFTAHIAQLKRYRSPMESAWRRSGTSDRNGREADCNGRDKQVRRSRSGSLNKGSWNEGDQQMRKRVANEVIALVKEPLNPGRTQAPTKIT</sequence>
<keyword evidence="6" id="KW-0378">Hydrolase</keyword>
<dbReference type="SUPFAM" id="SSF56672">
    <property type="entry name" value="DNA/RNA polymerases"/>
    <property type="match status" value="1"/>
</dbReference>
<evidence type="ECO:0000259" key="10">
    <source>
        <dbReference type="PROSITE" id="PS50878"/>
    </source>
</evidence>
<keyword evidence="5" id="KW-0255">Endonuclease</keyword>
<keyword evidence="12" id="KW-1185">Reference proteome</keyword>
<evidence type="ECO:0000313" key="11">
    <source>
        <dbReference type="EMBL" id="KFD47276.1"/>
    </source>
</evidence>
<dbReference type="Pfam" id="PF24626">
    <property type="entry name" value="SH3_Tf2-1"/>
    <property type="match status" value="1"/>
</dbReference>
<dbReference type="PANTHER" id="PTHR37984:SF5">
    <property type="entry name" value="PROTEIN NYNRIN-LIKE"/>
    <property type="match status" value="1"/>
</dbReference>
<dbReference type="GO" id="GO:0008233">
    <property type="term" value="F:peptidase activity"/>
    <property type="evidence" value="ECO:0007669"/>
    <property type="project" value="UniProtKB-KW"/>
</dbReference>
<dbReference type="GO" id="GO:0003964">
    <property type="term" value="F:RNA-directed DNA polymerase activity"/>
    <property type="evidence" value="ECO:0007669"/>
    <property type="project" value="UniProtKB-KW"/>
</dbReference>
<dbReference type="Proteomes" id="UP000030764">
    <property type="component" value="Unassembled WGS sequence"/>
</dbReference>
<proteinExistence type="predicted"/>
<dbReference type="Pfam" id="PF00078">
    <property type="entry name" value="RVT_1"/>
    <property type="match status" value="1"/>
</dbReference>
<feature type="region of interest" description="Disordered" evidence="9">
    <location>
        <begin position="443"/>
        <end position="492"/>
    </location>
</feature>
<evidence type="ECO:0000256" key="5">
    <source>
        <dbReference type="ARBA" id="ARBA00022759"/>
    </source>
</evidence>
<evidence type="ECO:0000256" key="1">
    <source>
        <dbReference type="ARBA" id="ARBA00022670"/>
    </source>
</evidence>
<dbReference type="Gene3D" id="3.30.70.270">
    <property type="match status" value="2"/>
</dbReference>
<name>A0A085LQN0_9BILA</name>
<evidence type="ECO:0000256" key="6">
    <source>
        <dbReference type="ARBA" id="ARBA00022801"/>
    </source>
</evidence>
<accession>A0A085LQN0</accession>
<dbReference type="InterPro" id="IPR043502">
    <property type="entry name" value="DNA/RNA_pol_sf"/>
</dbReference>
<protein>
    <recommendedName>
        <fullName evidence="10">Reverse transcriptase domain-containing protein</fullName>
    </recommendedName>
</protein>
<reference evidence="11 12" key="1">
    <citation type="journal article" date="2014" name="Nat. Genet.">
        <title>Genome and transcriptome of the porcine whipworm Trichuris suis.</title>
        <authorList>
            <person name="Jex A.R."/>
            <person name="Nejsum P."/>
            <person name="Schwarz E.M."/>
            <person name="Hu L."/>
            <person name="Young N.D."/>
            <person name="Hall R.S."/>
            <person name="Korhonen P.K."/>
            <person name="Liao S."/>
            <person name="Thamsborg S."/>
            <person name="Xia J."/>
            <person name="Xu P."/>
            <person name="Wang S."/>
            <person name="Scheerlinck J.P."/>
            <person name="Hofmann A."/>
            <person name="Sternberg P.W."/>
            <person name="Wang J."/>
            <person name="Gasser R.B."/>
        </authorList>
    </citation>
    <scope>NUCLEOTIDE SEQUENCE [LARGE SCALE GENOMIC DNA]</scope>
    <source>
        <strain evidence="11">DCEP-RM93M</strain>
    </source>
</reference>
<evidence type="ECO:0000256" key="2">
    <source>
        <dbReference type="ARBA" id="ARBA00022679"/>
    </source>
</evidence>
<gene>
    <name evidence="11" type="ORF">M513_11876</name>
</gene>
<feature type="compositionally biased region" description="Basic and acidic residues" evidence="9">
    <location>
        <begin position="454"/>
        <end position="472"/>
    </location>
</feature>
<dbReference type="FunFam" id="3.30.70.270:FF:000026">
    <property type="entry name" value="Transposon Ty3-G Gag-Pol polyprotein"/>
    <property type="match status" value="1"/>
</dbReference>
<feature type="domain" description="Reverse transcriptase" evidence="10">
    <location>
        <begin position="2"/>
        <end position="181"/>
    </location>
</feature>
<dbReference type="GO" id="GO:0006508">
    <property type="term" value="P:proteolysis"/>
    <property type="evidence" value="ECO:0007669"/>
    <property type="project" value="UniProtKB-KW"/>
</dbReference>
<dbReference type="Gene3D" id="3.10.10.10">
    <property type="entry name" value="HIV Type 1 Reverse Transcriptase, subunit A, domain 1"/>
    <property type="match status" value="1"/>
</dbReference>
<dbReference type="PROSITE" id="PS50878">
    <property type="entry name" value="RT_POL"/>
    <property type="match status" value="1"/>
</dbReference>
<keyword evidence="3" id="KW-0548">Nucleotidyltransferase</keyword>
<keyword evidence="2" id="KW-0808">Transferase</keyword>
<dbReference type="InterPro" id="IPR000477">
    <property type="entry name" value="RT_dom"/>
</dbReference>
<evidence type="ECO:0000256" key="7">
    <source>
        <dbReference type="ARBA" id="ARBA00022918"/>
    </source>
</evidence>
<dbReference type="PANTHER" id="PTHR37984">
    <property type="entry name" value="PROTEIN CBG26694"/>
    <property type="match status" value="1"/>
</dbReference>
<organism evidence="11 12">
    <name type="scientific">Trichuris suis</name>
    <name type="common">pig whipworm</name>
    <dbReference type="NCBI Taxonomy" id="68888"/>
    <lineage>
        <taxon>Eukaryota</taxon>
        <taxon>Metazoa</taxon>
        <taxon>Ecdysozoa</taxon>
        <taxon>Nematoda</taxon>
        <taxon>Enoplea</taxon>
        <taxon>Dorylaimia</taxon>
        <taxon>Trichinellida</taxon>
        <taxon>Trichuridae</taxon>
        <taxon>Trichuris</taxon>
    </lineage>
</organism>
<keyword evidence="7" id="KW-0695">RNA-directed DNA polymerase</keyword>
<evidence type="ECO:0000313" key="12">
    <source>
        <dbReference type="Proteomes" id="UP000030764"/>
    </source>
</evidence>
<keyword evidence="8" id="KW-0511">Multifunctional enzyme</keyword>
<dbReference type="Gene3D" id="3.10.20.370">
    <property type="match status" value="1"/>
</dbReference>
<dbReference type="InterPro" id="IPR043128">
    <property type="entry name" value="Rev_trsase/Diguanyl_cyclase"/>
</dbReference>
<evidence type="ECO:0000256" key="8">
    <source>
        <dbReference type="ARBA" id="ARBA00023268"/>
    </source>
</evidence>
<keyword evidence="1" id="KW-0645">Protease</keyword>
<dbReference type="FunFam" id="3.10.20.370:FF:000001">
    <property type="entry name" value="Retrovirus-related Pol polyprotein from transposon 17.6-like protein"/>
    <property type="match status" value="1"/>
</dbReference>
<evidence type="ECO:0000256" key="4">
    <source>
        <dbReference type="ARBA" id="ARBA00022722"/>
    </source>
</evidence>
<dbReference type="GO" id="GO:0004519">
    <property type="term" value="F:endonuclease activity"/>
    <property type="evidence" value="ECO:0007669"/>
    <property type="project" value="UniProtKB-KW"/>
</dbReference>
<dbReference type="EMBL" id="KL363334">
    <property type="protein sequence ID" value="KFD47276.1"/>
    <property type="molecule type" value="Genomic_DNA"/>
</dbReference>